<sequence>MTENTVARSRAHSHISRRRVVQGAAWSVPAVLVATAAPAFAGSDPNAYPILLQTNTGYVPNPGESQQHIELTLQRQDNNSTHDIQIVSVSVYFTQDNNGQFKESLGVSNDTSTWTYNAGASTMPTTVGGSGIAVFNPVGGPLVLSGSSATTLDFNINRFESIEKIVIEAYTGPSWSVNAGYEVVPVKLKK</sequence>
<keyword evidence="3" id="KW-1185">Reference proteome</keyword>
<organism evidence="2 3">
    <name type="scientific">Demequina lignilytica</name>
    <dbReference type="NCBI Taxonomy" id="3051663"/>
    <lineage>
        <taxon>Bacteria</taxon>
        <taxon>Bacillati</taxon>
        <taxon>Actinomycetota</taxon>
        <taxon>Actinomycetes</taxon>
        <taxon>Micrococcales</taxon>
        <taxon>Demequinaceae</taxon>
        <taxon>Demequina</taxon>
    </lineage>
</organism>
<name>A0AAW7M357_9MICO</name>
<feature type="signal peptide" evidence="1">
    <location>
        <begin position="1"/>
        <end position="41"/>
    </location>
</feature>
<dbReference type="Proteomes" id="UP001172737">
    <property type="component" value="Unassembled WGS sequence"/>
</dbReference>
<evidence type="ECO:0000313" key="3">
    <source>
        <dbReference type="Proteomes" id="UP001172737"/>
    </source>
</evidence>
<dbReference type="AlphaFoldDB" id="A0AAW7M357"/>
<evidence type="ECO:0000256" key="1">
    <source>
        <dbReference type="SAM" id="SignalP"/>
    </source>
</evidence>
<comment type="caution">
    <text evidence="2">The sequence shown here is derived from an EMBL/GenBank/DDBJ whole genome shotgun (WGS) entry which is preliminary data.</text>
</comment>
<dbReference type="RefSeq" id="WP_301118693.1">
    <property type="nucleotide sequence ID" value="NZ_JAUHPX010000004.1"/>
</dbReference>
<evidence type="ECO:0008006" key="4">
    <source>
        <dbReference type="Google" id="ProtNLM"/>
    </source>
</evidence>
<evidence type="ECO:0000313" key="2">
    <source>
        <dbReference type="EMBL" id="MDN4488199.1"/>
    </source>
</evidence>
<feature type="chain" id="PRO_5043398224" description="DUF4352 domain-containing protein" evidence="1">
    <location>
        <begin position="42"/>
        <end position="190"/>
    </location>
</feature>
<proteinExistence type="predicted"/>
<dbReference type="PROSITE" id="PS51318">
    <property type="entry name" value="TAT"/>
    <property type="match status" value="1"/>
</dbReference>
<reference evidence="2" key="1">
    <citation type="submission" date="2023-06" db="EMBL/GenBank/DDBJ databases">
        <title>Sysu t00039.</title>
        <authorList>
            <person name="Gao L."/>
            <person name="Fang B.-Z."/>
            <person name="Li W.-J."/>
        </authorList>
    </citation>
    <scope>NUCLEOTIDE SEQUENCE</scope>
    <source>
        <strain evidence="2">SYSU T00039</strain>
    </source>
</reference>
<accession>A0AAW7M357</accession>
<dbReference type="InterPro" id="IPR006311">
    <property type="entry name" value="TAT_signal"/>
</dbReference>
<keyword evidence="1" id="KW-0732">Signal</keyword>
<protein>
    <recommendedName>
        <fullName evidence="4">DUF4352 domain-containing protein</fullName>
    </recommendedName>
</protein>
<gene>
    <name evidence="2" type="ORF">QQX10_08470</name>
</gene>
<dbReference type="EMBL" id="JAUHPX010000004">
    <property type="protein sequence ID" value="MDN4488199.1"/>
    <property type="molecule type" value="Genomic_DNA"/>
</dbReference>